<gene>
    <name evidence="1" type="ORF">HMPREF1981_03175</name>
</gene>
<reference evidence="1 2" key="1">
    <citation type="submission" date="2013-08" db="EMBL/GenBank/DDBJ databases">
        <authorList>
            <person name="Weinstock G."/>
            <person name="Sodergren E."/>
            <person name="Wylie T."/>
            <person name="Fulton L."/>
            <person name="Fulton R."/>
            <person name="Fronick C."/>
            <person name="O'Laughlin M."/>
            <person name="Godfrey J."/>
            <person name="Miner T."/>
            <person name="Herter B."/>
            <person name="Appelbaum E."/>
            <person name="Cordes M."/>
            <person name="Lek S."/>
            <person name="Wollam A."/>
            <person name="Pepin K.H."/>
            <person name="Palsikar V.B."/>
            <person name="Mitreva M."/>
            <person name="Wilson R.K."/>
        </authorList>
    </citation>
    <scope>NUCLEOTIDE SEQUENCE [LARGE SCALE GENOMIC DNA]</scope>
    <source>
        <strain evidence="1 2">F0041</strain>
    </source>
</reference>
<sequence>MHLFGDFETRVVRRRNKTARGQRRRGKAFVDGGNLTVRHIMSTIPREEFRGEELFTVGSQLAAVICPAQGIVPEECALPGGNGIMIRCKKVVEGIDGGTGGVTG</sequence>
<evidence type="ECO:0000313" key="1">
    <source>
        <dbReference type="EMBL" id="ERI81411.1"/>
    </source>
</evidence>
<proteinExistence type="predicted"/>
<protein>
    <submittedName>
        <fullName evidence="1">Uncharacterized protein</fullName>
    </submittedName>
</protein>
<accession>U2DNY2</accession>
<organism evidence="1 2">
    <name type="scientific">Bacteroides pyogenes F0041</name>
    <dbReference type="NCBI Taxonomy" id="1321819"/>
    <lineage>
        <taxon>Bacteria</taxon>
        <taxon>Pseudomonadati</taxon>
        <taxon>Bacteroidota</taxon>
        <taxon>Bacteroidia</taxon>
        <taxon>Bacteroidales</taxon>
        <taxon>Bacteroidaceae</taxon>
        <taxon>Bacteroides</taxon>
    </lineage>
</organism>
<dbReference type="Proteomes" id="UP000016496">
    <property type="component" value="Unassembled WGS sequence"/>
</dbReference>
<dbReference type="EMBL" id="AWSV01000162">
    <property type="protein sequence ID" value="ERI81411.1"/>
    <property type="molecule type" value="Genomic_DNA"/>
</dbReference>
<evidence type="ECO:0000313" key="2">
    <source>
        <dbReference type="Proteomes" id="UP000016496"/>
    </source>
</evidence>
<dbReference type="AlphaFoldDB" id="U2DNY2"/>
<dbReference type="HOGENOM" id="CLU_2244571_0_0_10"/>
<comment type="caution">
    <text evidence="1">The sequence shown here is derived from an EMBL/GenBank/DDBJ whole genome shotgun (WGS) entry which is preliminary data.</text>
</comment>
<name>U2DNY2_9BACE</name>